<dbReference type="Gene3D" id="2.60.40.10">
    <property type="entry name" value="Immunoglobulins"/>
    <property type="match status" value="1"/>
</dbReference>
<evidence type="ECO:0000313" key="4">
    <source>
        <dbReference type="Ensembl" id="ENSECAP00000086679.1"/>
    </source>
</evidence>
<evidence type="ECO:0000313" key="5">
    <source>
        <dbReference type="Proteomes" id="UP000002281"/>
    </source>
</evidence>
<dbReference type="InterPro" id="IPR036116">
    <property type="entry name" value="FN3_sf"/>
</dbReference>
<proteinExistence type="predicted"/>
<dbReference type="Proteomes" id="UP000002281">
    <property type="component" value="Chromosome 12"/>
</dbReference>
<sequence>MTAMDVIPAATRPTTDSMLGSPCLLWLLAVTSLVPTAEPLTPQDFEEEEEDETAWPPFPAVLCDYDRCRHLQLPCQELQRASPTPCLCPGLSSPALRPEQPRLGEVRVVAEAGLAVVHWCAPSSPVHEYWLLLWEGSGAPQKGPSLNSTVRRAELKGLKPGGAYVVCVVAANAAGESSVPWADGKGIEGADGPAFGPCGRLTVPPRPQTLVHAAVGVGTALALMSCAALVWHFFLRQRWGCPRRTATRPATGL</sequence>
<evidence type="ECO:0000256" key="2">
    <source>
        <dbReference type="SAM" id="SignalP"/>
    </source>
</evidence>
<reference evidence="4 5" key="1">
    <citation type="journal article" date="2009" name="Science">
        <title>Genome sequence, comparative analysis, and population genetics of the domestic horse.</title>
        <authorList>
            <consortium name="Broad Institute Genome Sequencing Platform"/>
            <consortium name="Broad Institute Whole Genome Assembly Team"/>
            <person name="Wade C.M."/>
            <person name="Giulotto E."/>
            <person name="Sigurdsson S."/>
            <person name="Zoli M."/>
            <person name="Gnerre S."/>
            <person name="Imsland F."/>
            <person name="Lear T.L."/>
            <person name="Adelson D.L."/>
            <person name="Bailey E."/>
            <person name="Bellone R.R."/>
            <person name="Bloecker H."/>
            <person name="Distl O."/>
            <person name="Edgar R.C."/>
            <person name="Garber M."/>
            <person name="Leeb T."/>
            <person name="Mauceli E."/>
            <person name="MacLeod J.N."/>
            <person name="Penedo M.C.T."/>
            <person name="Raison J.M."/>
            <person name="Sharpe T."/>
            <person name="Vogel J."/>
            <person name="Andersson L."/>
            <person name="Antczak D.F."/>
            <person name="Biagi T."/>
            <person name="Binns M.M."/>
            <person name="Chowdhary B.P."/>
            <person name="Coleman S.J."/>
            <person name="Della Valle G."/>
            <person name="Fryc S."/>
            <person name="Guerin G."/>
            <person name="Hasegawa T."/>
            <person name="Hill E.W."/>
            <person name="Jurka J."/>
            <person name="Kiialainen A."/>
            <person name="Lindgren G."/>
            <person name="Liu J."/>
            <person name="Magnani E."/>
            <person name="Mickelson J.R."/>
            <person name="Murray J."/>
            <person name="Nergadze S.G."/>
            <person name="Onofrio R."/>
            <person name="Pedroni S."/>
            <person name="Piras M.F."/>
            <person name="Raudsepp T."/>
            <person name="Rocchi M."/>
            <person name="Roeed K.H."/>
            <person name="Ryder O.A."/>
            <person name="Searle S."/>
            <person name="Skow L."/>
            <person name="Swinburne J.E."/>
            <person name="Syvaenen A.C."/>
            <person name="Tozaki T."/>
            <person name="Valberg S.J."/>
            <person name="Vaudin M."/>
            <person name="White J.R."/>
            <person name="Zody M.C."/>
            <person name="Lander E.S."/>
            <person name="Lindblad-Toh K."/>
        </authorList>
    </citation>
    <scope>NUCLEOTIDE SEQUENCE [LARGE SCALE GENOMIC DNA]</scope>
    <source>
        <strain evidence="4 5">Thoroughbred</strain>
    </source>
</reference>
<reference evidence="4" key="2">
    <citation type="submission" date="2025-08" db="UniProtKB">
        <authorList>
            <consortium name="Ensembl"/>
        </authorList>
    </citation>
    <scope>IDENTIFICATION</scope>
    <source>
        <strain evidence="4">Thoroughbred</strain>
    </source>
</reference>
<keyword evidence="1" id="KW-0812">Transmembrane</keyword>
<dbReference type="Pfam" id="PF00041">
    <property type="entry name" value="fn3"/>
    <property type="match status" value="1"/>
</dbReference>
<dbReference type="InterPro" id="IPR013783">
    <property type="entry name" value="Ig-like_fold"/>
</dbReference>
<feature type="signal peptide" evidence="2">
    <location>
        <begin position="1"/>
        <end position="39"/>
    </location>
</feature>
<keyword evidence="5" id="KW-1185">Reference proteome</keyword>
<keyword evidence="1" id="KW-0472">Membrane</keyword>
<dbReference type="InterPro" id="IPR003961">
    <property type="entry name" value="FN3_dom"/>
</dbReference>
<feature type="chain" id="PRO_5040251218" evidence="2">
    <location>
        <begin position="40"/>
        <end position="253"/>
    </location>
</feature>
<dbReference type="GeneTree" id="ENSGT00940000162696"/>
<protein>
    <submittedName>
        <fullName evidence="4">LRRN4 C-terminal like</fullName>
    </submittedName>
</protein>
<accession>A0A9L0THZ9</accession>
<organism evidence="4 5">
    <name type="scientific">Equus caballus</name>
    <name type="common">Horse</name>
    <dbReference type="NCBI Taxonomy" id="9796"/>
    <lineage>
        <taxon>Eukaryota</taxon>
        <taxon>Metazoa</taxon>
        <taxon>Chordata</taxon>
        <taxon>Craniata</taxon>
        <taxon>Vertebrata</taxon>
        <taxon>Euteleostomi</taxon>
        <taxon>Mammalia</taxon>
        <taxon>Eutheria</taxon>
        <taxon>Laurasiatheria</taxon>
        <taxon>Perissodactyla</taxon>
        <taxon>Equidae</taxon>
        <taxon>Equus</taxon>
    </lineage>
</organism>
<name>A0A9L0THZ9_HORSE</name>
<feature type="transmembrane region" description="Helical" evidence="1">
    <location>
        <begin position="210"/>
        <end position="234"/>
    </location>
</feature>
<gene>
    <name evidence="4" type="primary">LRRN4CL</name>
</gene>
<dbReference type="SMART" id="SM00060">
    <property type="entry name" value="FN3"/>
    <property type="match status" value="1"/>
</dbReference>
<reference evidence="4" key="3">
    <citation type="submission" date="2025-09" db="UniProtKB">
        <authorList>
            <consortium name="Ensembl"/>
        </authorList>
    </citation>
    <scope>IDENTIFICATION</scope>
    <source>
        <strain evidence="4">Thoroughbred</strain>
    </source>
</reference>
<evidence type="ECO:0000259" key="3">
    <source>
        <dbReference type="PROSITE" id="PS50853"/>
    </source>
</evidence>
<evidence type="ECO:0000256" key="1">
    <source>
        <dbReference type="SAM" id="Phobius"/>
    </source>
</evidence>
<dbReference type="PROSITE" id="PS50853">
    <property type="entry name" value="FN3"/>
    <property type="match status" value="1"/>
</dbReference>
<dbReference type="SUPFAM" id="SSF49265">
    <property type="entry name" value="Fibronectin type III"/>
    <property type="match status" value="1"/>
</dbReference>
<keyword evidence="1" id="KW-1133">Transmembrane helix</keyword>
<feature type="domain" description="Fibronectin type-III" evidence="3">
    <location>
        <begin position="97"/>
        <end position="192"/>
    </location>
</feature>
<dbReference type="Ensembl" id="ENSECAT00000125418.1">
    <property type="protein sequence ID" value="ENSECAP00000086679.1"/>
    <property type="gene ID" value="ENSECAG00000005381.4"/>
</dbReference>
<keyword evidence="2" id="KW-0732">Signal</keyword>
<dbReference type="AlphaFoldDB" id="A0A9L0THZ9"/>